<accession>E6SMZ5</accession>
<keyword evidence="2 8" id="KW-0813">Transport</keyword>
<feature type="signal peptide" evidence="10">
    <location>
        <begin position="1"/>
        <end position="20"/>
    </location>
</feature>
<feature type="chain" id="PRO_5003209150" evidence="10">
    <location>
        <begin position="21"/>
        <end position="1059"/>
    </location>
</feature>
<dbReference type="STRING" id="693979.Bache_1664"/>
<dbReference type="NCBIfam" id="TIGR04057">
    <property type="entry name" value="SusC_RagA_signa"/>
    <property type="match status" value="1"/>
</dbReference>
<proteinExistence type="inferred from homology"/>
<dbReference type="InterPro" id="IPR037066">
    <property type="entry name" value="Plug_dom_sf"/>
</dbReference>
<dbReference type="InterPro" id="IPR000531">
    <property type="entry name" value="Beta-barrel_TonB"/>
</dbReference>
<dbReference type="GO" id="GO:0009279">
    <property type="term" value="C:cell outer membrane"/>
    <property type="evidence" value="ECO:0007669"/>
    <property type="project" value="UniProtKB-SubCell"/>
</dbReference>
<dbReference type="NCBIfam" id="TIGR04056">
    <property type="entry name" value="OMP_RagA_SusC"/>
    <property type="match status" value="1"/>
</dbReference>
<dbReference type="RefSeq" id="WP_013547258.1">
    <property type="nucleotide sequence ID" value="NC_014933.1"/>
</dbReference>
<dbReference type="Pfam" id="PF13715">
    <property type="entry name" value="CarbopepD_reg_2"/>
    <property type="match status" value="1"/>
</dbReference>
<organism evidence="13 14">
    <name type="scientific">Bacteroides helcogenes (strain ATCC 35417 / DSM 20613 / JCM 6297 / CCUG 15421 / P 36-108)</name>
    <dbReference type="NCBI Taxonomy" id="693979"/>
    <lineage>
        <taxon>Bacteria</taxon>
        <taxon>Pseudomonadati</taxon>
        <taxon>Bacteroidota</taxon>
        <taxon>Bacteroidia</taxon>
        <taxon>Bacteroidales</taxon>
        <taxon>Bacteroidaceae</taxon>
        <taxon>Bacteroides</taxon>
    </lineage>
</organism>
<gene>
    <name evidence="13" type="ordered locus">Bache_1664</name>
</gene>
<evidence type="ECO:0000256" key="8">
    <source>
        <dbReference type="PROSITE-ProRule" id="PRU01360"/>
    </source>
</evidence>
<evidence type="ECO:0000256" key="7">
    <source>
        <dbReference type="ARBA" id="ARBA00023237"/>
    </source>
</evidence>
<evidence type="ECO:0000256" key="2">
    <source>
        <dbReference type="ARBA" id="ARBA00022448"/>
    </source>
</evidence>
<evidence type="ECO:0000256" key="10">
    <source>
        <dbReference type="SAM" id="SignalP"/>
    </source>
</evidence>
<dbReference type="AlphaFoldDB" id="E6SMZ5"/>
<dbReference type="Gene3D" id="2.40.170.20">
    <property type="entry name" value="TonB-dependent receptor, beta-barrel domain"/>
    <property type="match status" value="1"/>
</dbReference>
<dbReference type="KEGG" id="bhl:Bache_1664"/>
<feature type="domain" description="TonB-dependent receptor plug" evidence="12">
    <location>
        <begin position="117"/>
        <end position="221"/>
    </location>
</feature>
<dbReference type="Proteomes" id="UP000008630">
    <property type="component" value="Chromosome"/>
</dbReference>
<keyword evidence="13" id="KW-0675">Receptor</keyword>
<dbReference type="Pfam" id="PF07715">
    <property type="entry name" value="Plug"/>
    <property type="match status" value="1"/>
</dbReference>
<reference key="1">
    <citation type="submission" date="2010-11" db="EMBL/GenBank/DDBJ databases">
        <title>The complete genome of Bacteroides helcogenes P 36-108.</title>
        <authorList>
            <consortium name="US DOE Joint Genome Institute (JGI-PGF)"/>
            <person name="Lucas S."/>
            <person name="Copeland A."/>
            <person name="Lapidus A."/>
            <person name="Bruce D."/>
            <person name="Goodwin L."/>
            <person name="Pitluck S."/>
            <person name="Kyrpides N."/>
            <person name="Mavromatis K."/>
            <person name="Ivanova N."/>
            <person name="Zeytun A."/>
            <person name="Brettin T."/>
            <person name="Detter J.C."/>
            <person name="Tapia R."/>
            <person name="Han C."/>
            <person name="Land M."/>
            <person name="Hauser L."/>
            <person name="Markowitz V."/>
            <person name="Cheng J.-F."/>
            <person name="Hugenholtz P."/>
            <person name="Woyke T."/>
            <person name="Wu D."/>
            <person name="Gronow S."/>
            <person name="Wellnitz S."/>
            <person name="Brambilla E."/>
            <person name="Klenk H.-P."/>
            <person name="Eisen J.A."/>
        </authorList>
    </citation>
    <scope>NUCLEOTIDE SEQUENCE</scope>
    <source>
        <strain>P 36-108</strain>
    </source>
</reference>
<keyword evidence="6 8" id="KW-0472">Membrane</keyword>
<evidence type="ECO:0000256" key="1">
    <source>
        <dbReference type="ARBA" id="ARBA00004571"/>
    </source>
</evidence>
<comment type="similarity">
    <text evidence="8 9">Belongs to the TonB-dependent receptor family.</text>
</comment>
<dbReference type="InterPro" id="IPR008969">
    <property type="entry name" value="CarboxyPept-like_regulatory"/>
</dbReference>
<dbReference type="SUPFAM" id="SSF56935">
    <property type="entry name" value="Porins"/>
    <property type="match status" value="1"/>
</dbReference>
<dbReference type="InterPro" id="IPR039426">
    <property type="entry name" value="TonB-dep_rcpt-like"/>
</dbReference>
<evidence type="ECO:0000259" key="11">
    <source>
        <dbReference type="Pfam" id="PF00593"/>
    </source>
</evidence>
<evidence type="ECO:0000256" key="5">
    <source>
        <dbReference type="ARBA" id="ARBA00023077"/>
    </source>
</evidence>
<dbReference type="FunFam" id="2.60.40.1120:FF:000003">
    <property type="entry name" value="Outer membrane protein Omp121"/>
    <property type="match status" value="1"/>
</dbReference>
<evidence type="ECO:0000256" key="9">
    <source>
        <dbReference type="RuleBase" id="RU003357"/>
    </source>
</evidence>
<keyword evidence="7 8" id="KW-0998">Cell outer membrane</keyword>
<sequence length="1059" mass="116493">MKKLLSVLFLLSFTLASVYAQNIQVKGTVVSGSDNEPLPGVNVVEKGNATNGAITDLDGNFTVSVPANATLSITYIGFKPQDIALNGRKTLKIVLQEDSEALDEVVVVGYGVQKKSVVTASIAKVGADELAISAPVRVDNALKGLAAGVQVTAASGQPGEASRIRIRGVGTVNNSDPLYIVDGMPIDGGIDYLNPNDIQSIEVLKDAASGAVYGARAANGVVLVTTKGGKIGKTKVTYDFSMGFQSPWKHREVLDATQYAIMRNEASMNDGTGMVYADPYSYGKGTDWQKEVFNDNAPVVQHQVSASGATDKLNYYLSLGYYEQEGIVGGNYDRSNYRRMTMRSNTNYTMFDVSKERSWLNKLTVGVNLAYSRIKSKSIGTNSETGSVLGSALSISPILSPYMSEGTTLKDMIAANPSMVLSDGTVLSPLQASDGRYYTIPGDKYNEITNPLANLSLPGALNNSDKFVANFFAELTLWDSIKFKSSYGQDLAFWGTDGWTPVYYLSKQNKAEYSSVSSEMHRGSVWQLENTLSWDKTFGQHSFQVLLGQSAKKSTGRYLKGNNRYMIEERGDKANIDFTTGTQKAGDMYVAGSLNSPSTIASYFGRLSYNFAERYMLQLTVRRDGSSNFGSNNKWATFPSVSLGWNLTNESFMKNRPAWLTSTKVRGSWGKNGNESIGAFGYVALTSSGNNHYFGKGDAGQIITGTKPSGLSNADLKWEESEQTDFGVDFGFFNNALTFTVDYFYKKTNGMLKTMPIPSYVGESKPTGNVGDMENRGWELEANYKFHVSDWNFRIGANASYIKNKLINLGNDSGFEMSDYLVGGLSNVTRAENGYVYPFFYGRVTDGIFQNWAEINAYAKDGKLIQPNAQPGDIRFKDLNDDGKIDDDNDKAMIGKGMPDWTYGINFQASWKNFDFSMMIAGAIGNDIFDATRRCDIAEFNLPKWIWENRWTGEGTSNNMPRMTITDPNASWSSASDLYIKDGSYMRLKNIQLGYTLPQWLTQKVFVDRLRVYVAAENLLTFTKYDGLDPEIANGTSMGLDKGIYPQARVFTFGLNISF</sequence>
<dbReference type="InterPro" id="IPR023996">
    <property type="entry name" value="TonB-dep_OMP_SusC/RagA"/>
</dbReference>
<dbReference type="EMBL" id="CP002352">
    <property type="protein sequence ID" value="ADV43664.1"/>
    <property type="molecule type" value="Genomic_DNA"/>
</dbReference>
<keyword evidence="5 9" id="KW-0798">TonB box</keyword>
<dbReference type="PATRIC" id="fig|693979.3.peg.1758"/>
<keyword evidence="4 8" id="KW-0812">Transmembrane</keyword>
<dbReference type="HOGENOM" id="CLU_004317_0_2_10"/>
<keyword evidence="14" id="KW-1185">Reference proteome</keyword>
<name>E6SMZ5_BACT6</name>
<evidence type="ECO:0000313" key="13">
    <source>
        <dbReference type="EMBL" id="ADV43664.1"/>
    </source>
</evidence>
<evidence type="ECO:0000256" key="3">
    <source>
        <dbReference type="ARBA" id="ARBA00022452"/>
    </source>
</evidence>
<dbReference type="Gene3D" id="2.170.130.10">
    <property type="entry name" value="TonB-dependent receptor, plug domain"/>
    <property type="match status" value="1"/>
</dbReference>
<protein>
    <submittedName>
        <fullName evidence="13">TonB-dependent receptor plug</fullName>
    </submittedName>
</protein>
<evidence type="ECO:0000256" key="4">
    <source>
        <dbReference type="ARBA" id="ARBA00022692"/>
    </source>
</evidence>
<feature type="domain" description="TonB-dependent receptor-like beta-barrel" evidence="11">
    <location>
        <begin position="455"/>
        <end position="1019"/>
    </location>
</feature>
<evidence type="ECO:0000313" key="14">
    <source>
        <dbReference type="Proteomes" id="UP000008630"/>
    </source>
</evidence>
<dbReference type="eggNOG" id="COG1629">
    <property type="taxonomic scope" value="Bacteria"/>
</dbReference>
<reference evidence="13 14" key="2">
    <citation type="journal article" date="2011" name="Stand. Genomic Sci.">
        <title>Complete genome sequence of Bacteroides helcogenes type strain (P 36-108).</title>
        <authorList>
            <person name="Pati A."/>
            <person name="Gronow S."/>
            <person name="Zeytun A."/>
            <person name="Lapidus A."/>
            <person name="Nolan M."/>
            <person name="Hammon N."/>
            <person name="Deshpande S."/>
            <person name="Cheng J.F."/>
            <person name="Tapia R."/>
            <person name="Han C."/>
            <person name="Goodwin L."/>
            <person name="Pitluck S."/>
            <person name="Liolios K."/>
            <person name="Pagani I."/>
            <person name="Ivanova N."/>
            <person name="Mavromatis K."/>
            <person name="Chen A."/>
            <person name="Palaniappan K."/>
            <person name="Land M."/>
            <person name="Hauser L."/>
            <person name="Chang Y.J."/>
            <person name="Jeffries C.D."/>
            <person name="Detter J.C."/>
            <person name="Brambilla E."/>
            <person name="Rohde M."/>
            <person name="Goker M."/>
            <person name="Woyke T."/>
            <person name="Bristow J."/>
            <person name="Eisen J.A."/>
            <person name="Markowitz V."/>
            <person name="Hugenholtz P."/>
            <person name="Kyrpides N.C."/>
            <person name="Klenk H.P."/>
            <person name="Lucas S."/>
        </authorList>
    </citation>
    <scope>NUCLEOTIDE SEQUENCE [LARGE SCALE GENOMIC DNA]</scope>
    <source>
        <strain evidence="14">ATCC 35417 / DSM 20613 / JCM 6297 / CCUG 15421 / P 36-108</strain>
    </source>
</reference>
<keyword evidence="3 8" id="KW-1134">Transmembrane beta strand</keyword>
<dbReference type="InterPro" id="IPR023997">
    <property type="entry name" value="TonB-dep_OMP_SusC/RagA_CS"/>
</dbReference>
<evidence type="ECO:0000259" key="12">
    <source>
        <dbReference type="Pfam" id="PF07715"/>
    </source>
</evidence>
<keyword evidence="10" id="KW-0732">Signal</keyword>
<evidence type="ECO:0000256" key="6">
    <source>
        <dbReference type="ARBA" id="ARBA00023136"/>
    </source>
</evidence>
<dbReference type="OrthoDB" id="1109428at2"/>
<dbReference type="InterPro" id="IPR012910">
    <property type="entry name" value="Plug_dom"/>
</dbReference>
<dbReference type="Gene3D" id="2.60.40.1120">
    <property type="entry name" value="Carboxypeptidase-like, regulatory domain"/>
    <property type="match status" value="1"/>
</dbReference>
<dbReference type="SUPFAM" id="SSF49464">
    <property type="entry name" value="Carboxypeptidase regulatory domain-like"/>
    <property type="match status" value="1"/>
</dbReference>
<dbReference type="InterPro" id="IPR036942">
    <property type="entry name" value="Beta-barrel_TonB_sf"/>
</dbReference>
<dbReference type="PROSITE" id="PS52016">
    <property type="entry name" value="TONB_DEPENDENT_REC_3"/>
    <property type="match status" value="1"/>
</dbReference>
<dbReference type="Pfam" id="PF00593">
    <property type="entry name" value="TonB_dep_Rec_b-barrel"/>
    <property type="match status" value="1"/>
</dbReference>
<comment type="subcellular location">
    <subcellularLocation>
        <location evidence="1 8">Cell outer membrane</location>
        <topology evidence="1 8">Multi-pass membrane protein</topology>
    </subcellularLocation>
</comment>